<gene>
    <name evidence="1" type="ORF">GCM10009431_16020</name>
</gene>
<organism evidence="1 2">
    <name type="scientific">Gaetbulibacter jejuensis</name>
    <dbReference type="NCBI Taxonomy" id="584607"/>
    <lineage>
        <taxon>Bacteria</taxon>
        <taxon>Pseudomonadati</taxon>
        <taxon>Bacteroidota</taxon>
        <taxon>Flavobacteriia</taxon>
        <taxon>Flavobacteriales</taxon>
        <taxon>Flavobacteriaceae</taxon>
        <taxon>Gaetbulibacter</taxon>
    </lineage>
</organism>
<dbReference type="Proteomes" id="UP001500736">
    <property type="component" value="Unassembled WGS sequence"/>
</dbReference>
<comment type="caution">
    <text evidence="1">The sequence shown here is derived from an EMBL/GenBank/DDBJ whole genome shotgun (WGS) entry which is preliminary data.</text>
</comment>
<protein>
    <submittedName>
        <fullName evidence="1">Uncharacterized protein</fullName>
    </submittedName>
</protein>
<evidence type="ECO:0000313" key="2">
    <source>
        <dbReference type="Proteomes" id="UP001500736"/>
    </source>
</evidence>
<dbReference type="EMBL" id="BAAAGF010000002">
    <property type="protein sequence ID" value="GAA0743163.1"/>
    <property type="molecule type" value="Genomic_DNA"/>
</dbReference>
<sequence length="55" mass="6372">MKNKKYPASHKLAVSKKSYVNKGVMVQKCEIIIGNDVEREVISELHWKPISKIFK</sequence>
<reference evidence="1 2" key="1">
    <citation type="journal article" date="2019" name="Int. J. Syst. Evol. Microbiol.">
        <title>The Global Catalogue of Microorganisms (GCM) 10K type strain sequencing project: providing services to taxonomists for standard genome sequencing and annotation.</title>
        <authorList>
            <consortium name="The Broad Institute Genomics Platform"/>
            <consortium name="The Broad Institute Genome Sequencing Center for Infectious Disease"/>
            <person name="Wu L."/>
            <person name="Ma J."/>
        </authorList>
    </citation>
    <scope>NUCLEOTIDE SEQUENCE [LARGE SCALE GENOMIC DNA]</scope>
    <source>
        <strain evidence="1 2">JCM 15976</strain>
    </source>
</reference>
<dbReference type="RefSeq" id="WP_343797282.1">
    <property type="nucleotide sequence ID" value="NZ_BAAAGF010000002.1"/>
</dbReference>
<proteinExistence type="predicted"/>
<evidence type="ECO:0000313" key="1">
    <source>
        <dbReference type="EMBL" id="GAA0743163.1"/>
    </source>
</evidence>
<keyword evidence="2" id="KW-1185">Reference proteome</keyword>
<name>A0ABN1JN02_9FLAO</name>
<accession>A0ABN1JN02</accession>